<protein>
    <submittedName>
        <fullName evidence="3">Uncharacterized protein</fullName>
    </submittedName>
</protein>
<name>A0ABY6GZM7_9GAMM</name>
<dbReference type="Gene3D" id="1.20.5.170">
    <property type="match status" value="1"/>
</dbReference>
<dbReference type="Proteomes" id="UP001163255">
    <property type="component" value="Chromosome"/>
</dbReference>
<dbReference type="RefSeq" id="WP_262601017.1">
    <property type="nucleotide sequence ID" value="NZ_CP103300.1"/>
</dbReference>
<evidence type="ECO:0000313" key="4">
    <source>
        <dbReference type="Proteomes" id="UP001163255"/>
    </source>
</evidence>
<evidence type="ECO:0000256" key="1">
    <source>
        <dbReference type="SAM" id="MobiDB-lite"/>
    </source>
</evidence>
<reference evidence="3" key="1">
    <citation type="submission" date="2022-10" db="EMBL/GenBank/DDBJ databases">
        <title>Completed Genome Sequence of two octocoral isolated bacterium, Endozoicomonas euniceicola EF212T and Endozoicomonas gorgoniicola PS125T.</title>
        <authorList>
            <person name="Chiou Y.-J."/>
            <person name="Chen Y.-H."/>
        </authorList>
    </citation>
    <scope>NUCLEOTIDE SEQUENCE</scope>
    <source>
        <strain evidence="3">EF212</strain>
    </source>
</reference>
<dbReference type="PANTHER" id="PTHR45615:SF80">
    <property type="entry name" value="GRIP DOMAIN-CONTAINING PROTEIN"/>
    <property type="match status" value="1"/>
</dbReference>
<organism evidence="3 4">
    <name type="scientific">Endozoicomonas euniceicola</name>
    <dbReference type="NCBI Taxonomy" id="1234143"/>
    <lineage>
        <taxon>Bacteria</taxon>
        <taxon>Pseudomonadati</taxon>
        <taxon>Pseudomonadota</taxon>
        <taxon>Gammaproteobacteria</taxon>
        <taxon>Oceanospirillales</taxon>
        <taxon>Endozoicomonadaceae</taxon>
        <taxon>Endozoicomonas</taxon>
    </lineage>
</organism>
<feature type="region of interest" description="Disordered" evidence="1">
    <location>
        <begin position="145"/>
        <end position="173"/>
    </location>
</feature>
<keyword evidence="2" id="KW-0732">Signal</keyword>
<accession>A0ABY6GZM7</accession>
<feature type="compositionally biased region" description="Low complexity" evidence="1">
    <location>
        <begin position="1100"/>
        <end position="1117"/>
    </location>
</feature>
<keyword evidence="4" id="KW-1185">Reference proteome</keyword>
<gene>
    <name evidence="3" type="ORF">NX720_10270</name>
</gene>
<dbReference type="EMBL" id="CP103300">
    <property type="protein sequence ID" value="UYM18263.1"/>
    <property type="molecule type" value="Genomic_DNA"/>
</dbReference>
<evidence type="ECO:0000256" key="2">
    <source>
        <dbReference type="SAM" id="SignalP"/>
    </source>
</evidence>
<proteinExistence type="predicted"/>
<dbReference type="SUPFAM" id="SSF57997">
    <property type="entry name" value="Tropomyosin"/>
    <property type="match status" value="1"/>
</dbReference>
<feature type="compositionally biased region" description="Polar residues" evidence="1">
    <location>
        <begin position="451"/>
        <end position="471"/>
    </location>
</feature>
<dbReference type="PANTHER" id="PTHR45615">
    <property type="entry name" value="MYOSIN HEAVY CHAIN, NON-MUSCLE"/>
    <property type="match status" value="1"/>
</dbReference>
<feature type="region of interest" description="Disordered" evidence="1">
    <location>
        <begin position="398"/>
        <end position="506"/>
    </location>
</feature>
<feature type="region of interest" description="Disordered" evidence="1">
    <location>
        <begin position="1082"/>
        <end position="1117"/>
    </location>
</feature>
<feature type="chain" id="PRO_5045975777" evidence="2">
    <location>
        <begin position="21"/>
        <end position="1126"/>
    </location>
</feature>
<evidence type="ECO:0000313" key="3">
    <source>
        <dbReference type="EMBL" id="UYM18263.1"/>
    </source>
</evidence>
<feature type="compositionally biased region" description="Basic residues" evidence="1">
    <location>
        <begin position="474"/>
        <end position="485"/>
    </location>
</feature>
<feature type="signal peptide" evidence="2">
    <location>
        <begin position="1"/>
        <end position="20"/>
    </location>
</feature>
<sequence length="1126" mass="129245">MKFRFLLFFSALFSSSYLSAYNSEELRYNFGISTNGQRLQLPADFFIDKFDVAGNRGGELCAKLVVRSRLDGYFYGLDLTIHNTQQQQQYSLEINEQIYFITIPIPQQPTYPIPYTQLINTPTPSLVQAYPTTYDRRIAVLQNPSVTPFTPHGQNPQQQEAKRPSSSSSAEDYRQQLLNEQNRVAELIRELKNQDKKVDELTKQNSEQAKASNNLSSQIENYRQQAQNDQKDIAKLNRQLGQTSAKLENQNKKVDELTKKNSEQAKASNNLSSQIKNYRQQAQNDQEKIAKLNRQLTQTSATLENQDKKVDELTKQNNEQAKENNNLFSQIENYHQQAQNDQKKIAKLNRQLDRTSTTLEDQNKKVDELTTQNNALAEKNNAYLRELQLLHQASEQASQATLNDSFPQIPGNQAEAVVSSAQITPDESEQSKESQDDEQQSTTKETIIPIQDQSNSNEVLSNLEKNTIVQQNTKKNRNKKKKKKKTESSLPEQPEQPEEQHLSRKKIKFEEFKRQINKIKLAIKCNLKKGNLIAKTPDSQYREFLKNSVNYENPEKTAHYIRKELEKAIREIFVRNPLRVNPAPQPQSSSSEPTTAQVINSEIYYNDDAEILFSEQIKLWLKLIGQFPTLMQTGSPLIFILGDNNVPPSFHFTNMLSEEALSNSTTDIDTSLFLAKFHRLFKMHNPHLKIILLAHTFDFGTNPDAIFAFVWAVLVAHVMNDDELIGHLLSLFPDNYNELLETYISSNNVNEQRLWLTFNIAFIQRIAYIRLNNFLTFHISRGQSPDPDILAQRRSQARQLQRLINPILDRTTENEGAYAPNPLRQLQLIRPDNELNRHWENDYDLVHALFESLPLQNETEDSLLPALIMELHNINDPVNPVHLESATMQLIRELRFNYEIFDHLFDLLATHERVENDVLPEDDQSEEQPIPTTANAFLQMSLSGVNKPGIQRLLTFLNEQGLAPENITVNQMAEHIHMFSDKSYEAEEQPAKSIFSYLKLLACYLNRPIVLIYSSSKPNGNRYEAYSISTDQEQHLPSGIANQADLLEYIHSGSPLILGYEWLSTTNRYRWLRLTPQEQAVLTPVPQHHQPNSTTDSGYDPDQGGTGSSSPSDSNSFPIVIHQTWF</sequence>